<name>A0ABY9Q322_9FIRM</name>
<feature type="transmembrane region" description="Helical" evidence="1">
    <location>
        <begin position="64"/>
        <end position="82"/>
    </location>
</feature>
<feature type="transmembrane region" description="Helical" evidence="1">
    <location>
        <begin position="148"/>
        <end position="170"/>
    </location>
</feature>
<dbReference type="InterPro" id="IPR006976">
    <property type="entry name" value="VanZ-like"/>
</dbReference>
<evidence type="ECO:0000256" key="1">
    <source>
        <dbReference type="SAM" id="Phobius"/>
    </source>
</evidence>
<organism evidence="3 4">
    <name type="scientific">Terrisporobacter mayombei</name>
    <dbReference type="NCBI Taxonomy" id="1541"/>
    <lineage>
        <taxon>Bacteria</taxon>
        <taxon>Bacillati</taxon>
        <taxon>Bacillota</taxon>
        <taxon>Clostridia</taxon>
        <taxon>Peptostreptococcales</taxon>
        <taxon>Peptostreptococcaceae</taxon>
        <taxon>Terrisporobacter</taxon>
    </lineage>
</organism>
<dbReference type="EMBL" id="CP101637">
    <property type="protein sequence ID" value="WMT81460.1"/>
    <property type="molecule type" value="Genomic_DNA"/>
</dbReference>
<feature type="transmembrane region" description="Helical" evidence="1">
    <location>
        <begin position="118"/>
        <end position="139"/>
    </location>
</feature>
<evidence type="ECO:0000313" key="3">
    <source>
        <dbReference type="EMBL" id="WMT81460.1"/>
    </source>
</evidence>
<reference evidence="3 4" key="1">
    <citation type="submission" date="2022-07" db="EMBL/GenBank/DDBJ databases">
        <title>Genome sequence of Terrisporobacter mayombei DSM6539.</title>
        <authorList>
            <person name="Boeer T."/>
            <person name="Bengelsdorf F.R."/>
            <person name="Daniel R."/>
            <person name="Poehlein A."/>
        </authorList>
    </citation>
    <scope>NUCLEOTIDE SEQUENCE [LARGE SCALE GENOMIC DNA]</scope>
    <source>
        <strain evidence="3 4">DSM 6539</strain>
    </source>
</reference>
<evidence type="ECO:0000259" key="2">
    <source>
        <dbReference type="Pfam" id="PF04892"/>
    </source>
</evidence>
<evidence type="ECO:0000313" key="4">
    <source>
        <dbReference type="Proteomes" id="UP001235030"/>
    </source>
</evidence>
<dbReference type="InterPro" id="IPR053150">
    <property type="entry name" value="Teicoplanin_resist-assoc"/>
</dbReference>
<feature type="domain" description="VanZ-like" evidence="2">
    <location>
        <begin position="14"/>
        <end position="135"/>
    </location>
</feature>
<keyword evidence="1" id="KW-1133">Transmembrane helix</keyword>
<keyword evidence="4" id="KW-1185">Reference proteome</keyword>
<dbReference type="RefSeq" id="WP_228103610.1">
    <property type="nucleotide sequence ID" value="NZ_CP101637.1"/>
</dbReference>
<keyword evidence="1" id="KW-0472">Membrane</keyword>
<dbReference type="PANTHER" id="PTHR36834">
    <property type="entry name" value="MEMBRANE PROTEIN-RELATED"/>
    <property type="match status" value="1"/>
</dbReference>
<feature type="transmembrane region" description="Helical" evidence="1">
    <location>
        <begin position="91"/>
        <end position="112"/>
    </location>
</feature>
<dbReference type="Proteomes" id="UP001235030">
    <property type="component" value="Chromosome"/>
</dbReference>
<sequence length="171" mass="19471">MKKKTINILLITPFVFYIGFLLWNILFKYVSPLEVFSGDRYCSRTINLIPFNDIIQGNYNKLDLFGNIILFIPLGIYISIFLKNKKIFKNILSIMIISLVFESCQYIFGIGATDVTDIITNTIGGAIGIFTYNVFIFVFKDEEKVKKIIAICSFLIMLVVSILLIGIIIAN</sequence>
<gene>
    <name evidence="3" type="ORF">TEMA_18010</name>
</gene>
<proteinExistence type="predicted"/>
<keyword evidence="1" id="KW-0812">Transmembrane</keyword>
<protein>
    <recommendedName>
        <fullName evidence="2">VanZ-like domain-containing protein</fullName>
    </recommendedName>
</protein>
<accession>A0ABY9Q322</accession>
<dbReference type="Pfam" id="PF04892">
    <property type="entry name" value="VanZ"/>
    <property type="match status" value="1"/>
</dbReference>
<dbReference type="PANTHER" id="PTHR36834:SF2">
    <property type="entry name" value="MEMBRANE PROTEIN"/>
    <property type="match status" value="1"/>
</dbReference>
<feature type="transmembrane region" description="Helical" evidence="1">
    <location>
        <begin position="7"/>
        <end position="26"/>
    </location>
</feature>